<feature type="region of interest" description="Disordered" evidence="1">
    <location>
        <begin position="131"/>
        <end position="152"/>
    </location>
</feature>
<gene>
    <name evidence="4" type="ORF">BP5553_08266</name>
</gene>
<evidence type="ECO:0000313" key="5">
    <source>
        <dbReference type="Proteomes" id="UP000254866"/>
    </source>
</evidence>
<keyword evidence="5" id="KW-1185">Reference proteome</keyword>
<dbReference type="InterPro" id="IPR055795">
    <property type="entry name" value="DUF7371"/>
</dbReference>
<feature type="signal peptide" evidence="2">
    <location>
        <begin position="1"/>
        <end position="22"/>
    </location>
</feature>
<evidence type="ECO:0000256" key="2">
    <source>
        <dbReference type="SAM" id="SignalP"/>
    </source>
</evidence>
<name>A0A370TG69_9HELO</name>
<feature type="region of interest" description="Disordered" evidence="1">
    <location>
        <begin position="164"/>
        <end position="208"/>
    </location>
</feature>
<reference evidence="4 5" key="1">
    <citation type="journal article" date="2018" name="IMA Fungus">
        <title>IMA Genome-F 9: Draft genome sequence of Annulohypoxylon stygium, Aspergillus mulundensis, Berkeleyomyces basicola (syn. Thielaviopsis basicola), Ceratocystis smalleyi, two Cercospora beticola strains, Coleophoma cylindrospora, Fusarium fracticaudum, Phialophora cf. hyalina, and Morchella septimelata.</title>
        <authorList>
            <person name="Wingfield B.D."/>
            <person name="Bills G.F."/>
            <person name="Dong Y."/>
            <person name="Huang W."/>
            <person name="Nel W.J."/>
            <person name="Swalarsk-Parry B.S."/>
            <person name="Vaghefi N."/>
            <person name="Wilken P.M."/>
            <person name="An Z."/>
            <person name="de Beer Z.W."/>
            <person name="De Vos L."/>
            <person name="Chen L."/>
            <person name="Duong T.A."/>
            <person name="Gao Y."/>
            <person name="Hammerbacher A."/>
            <person name="Kikkert J.R."/>
            <person name="Li Y."/>
            <person name="Li H."/>
            <person name="Li K."/>
            <person name="Li Q."/>
            <person name="Liu X."/>
            <person name="Ma X."/>
            <person name="Naidoo K."/>
            <person name="Pethybridge S.J."/>
            <person name="Sun J."/>
            <person name="Steenkamp E.T."/>
            <person name="van der Nest M.A."/>
            <person name="van Wyk S."/>
            <person name="Wingfield M.J."/>
            <person name="Xiong C."/>
            <person name="Yue Q."/>
            <person name="Zhang X."/>
        </authorList>
    </citation>
    <scope>NUCLEOTIDE SEQUENCE [LARGE SCALE GENOMIC DNA]</scope>
    <source>
        <strain evidence="4 5">BP 5553</strain>
    </source>
</reference>
<dbReference type="Proteomes" id="UP000254866">
    <property type="component" value="Unassembled WGS sequence"/>
</dbReference>
<evidence type="ECO:0000256" key="1">
    <source>
        <dbReference type="SAM" id="MobiDB-lite"/>
    </source>
</evidence>
<protein>
    <recommendedName>
        <fullName evidence="3">DUF7371 domain-containing protein</fullName>
    </recommendedName>
</protein>
<dbReference type="EMBL" id="NPIC01000008">
    <property type="protein sequence ID" value="RDL33898.1"/>
    <property type="molecule type" value="Genomic_DNA"/>
</dbReference>
<dbReference type="AlphaFoldDB" id="A0A370TG69"/>
<feature type="chain" id="PRO_5017034380" description="DUF7371 domain-containing protein" evidence="2">
    <location>
        <begin position="23"/>
        <end position="521"/>
    </location>
</feature>
<sequence>MRLWNLGVLAGALGLVTVLATAADVPPLDDSCRAKTIYVTLQSPAMTVATHKTGTATSTIPVHATSESTSTVTVYAPTSTKTIKLHQVASSILQANPGIPTATAVAVPNTVVTLYQIAQSTSLAAQAGFSNDATANNSQDPIDPAPNHQDPVPDVIITMTVVPLPLSPEQTRTRSTPSSESLPSTFEQPTASYTGTKSGGWNRTSAALDPTRTAPTYAFGTSLSAQTTSTMSLPLFTNSKTTSLEPSVILPTSIEQPTNQNLSTITTILSIQTSTTVSSSASATSTACGQRGSGDFTITFDEIPGLGVGDENPDTVQPQPATSPYHQFDWSNGFTVVPPPTDPYLPSSGKQLTEFIPNFNVNLSTPDTGPSSKAGGFSGDIAVADHGSTGCFSFDFYGASLGCDSRGPDCRFNITGYSSQGETKVAEQHLSISACPALVNCTLERASLDEPFRELTEIHIQLTVAGQPKIWWMDDLRMSWSDVSCEAATCRANTHIPHGIGKLRSRQPGLFHARQRRQPRI</sequence>
<feature type="compositionally biased region" description="Polar residues" evidence="1">
    <location>
        <begin position="168"/>
        <end position="205"/>
    </location>
</feature>
<dbReference type="OrthoDB" id="5385013at2759"/>
<dbReference type="Pfam" id="PF24086">
    <property type="entry name" value="DUF7371"/>
    <property type="match status" value="1"/>
</dbReference>
<evidence type="ECO:0000259" key="3">
    <source>
        <dbReference type="Pfam" id="PF24086"/>
    </source>
</evidence>
<keyword evidence="2" id="KW-0732">Signal</keyword>
<proteinExistence type="predicted"/>
<feature type="compositionally biased region" description="Polar residues" evidence="1">
    <location>
        <begin position="131"/>
        <end position="140"/>
    </location>
</feature>
<feature type="domain" description="DUF7371" evidence="3">
    <location>
        <begin position="293"/>
        <end position="491"/>
    </location>
</feature>
<evidence type="ECO:0000313" key="4">
    <source>
        <dbReference type="EMBL" id="RDL33898.1"/>
    </source>
</evidence>
<dbReference type="RefSeq" id="XP_031867180.1">
    <property type="nucleotide sequence ID" value="XM_032016889.1"/>
</dbReference>
<comment type="caution">
    <text evidence="4">The sequence shown here is derived from an EMBL/GenBank/DDBJ whole genome shotgun (WGS) entry which is preliminary data.</text>
</comment>
<organism evidence="4 5">
    <name type="scientific">Venustampulla echinocandica</name>
    <dbReference type="NCBI Taxonomy" id="2656787"/>
    <lineage>
        <taxon>Eukaryota</taxon>
        <taxon>Fungi</taxon>
        <taxon>Dikarya</taxon>
        <taxon>Ascomycota</taxon>
        <taxon>Pezizomycotina</taxon>
        <taxon>Leotiomycetes</taxon>
        <taxon>Helotiales</taxon>
        <taxon>Pleuroascaceae</taxon>
        <taxon>Venustampulla</taxon>
    </lineage>
</organism>
<accession>A0A370TG69</accession>
<dbReference type="GeneID" id="43601115"/>